<comment type="catalytic activity">
    <reaction evidence="14">
        <text>ATP + H2O = ADP + phosphate + H(+)</text>
        <dbReference type="Rhea" id="RHEA:13065"/>
        <dbReference type="ChEBI" id="CHEBI:15377"/>
        <dbReference type="ChEBI" id="CHEBI:15378"/>
        <dbReference type="ChEBI" id="CHEBI:30616"/>
        <dbReference type="ChEBI" id="CHEBI:43474"/>
        <dbReference type="ChEBI" id="CHEBI:456216"/>
        <dbReference type="EC" id="5.6.2.4"/>
    </reaction>
</comment>
<evidence type="ECO:0000256" key="16">
    <source>
        <dbReference type="SAM" id="MobiDB-lite"/>
    </source>
</evidence>
<dbReference type="InterPro" id="IPR038726">
    <property type="entry name" value="PDDEXK_AddAB-type"/>
</dbReference>
<comment type="catalytic activity">
    <reaction evidence="12">
        <text>Couples ATP hydrolysis with the unwinding of duplex DNA by translocating in the 3'-5' direction.</text>
        <dbReference type="EC" id="5.6.2.4"/>
    </reaction>
</comment>
<keyword evidence="5 15" id="KW-0378">Hydrolase</keyword>
<name>A0A3R9F9Q9_9PSEU</name>
<feature type="binding site" evidence="15">
    <location>
        <begin position="43"/>
        <end position="50"/>
    </location>
    <ligand>
        <name>ATP</name>
        <dbReference type="ChEBI" id="CHEBI:30616"/>
    </ligand>
</feature>
<dbReference type="GO" id="GO:0005829">
    <property type="term" value="C:cytosol"/>
    <property type="evidence" value="ECO:0007669"/>
    <property type="project" value="TreeGrafter"/>
</dbReference>
<evidence type="ECO:0000256" key="14">
    <source>
        <dbReference type="ARBA" id="ARBA00048988"/>
    </source>
</evidence>
<dbReference type="GO" id="GO:0043138">
    <property type="term" value="F:3'-5' DNA helicase activity"/>
    <property type="evidence" value="ECO:0007669"/>
    <property type="project" value="UniProtKB-EC"/>
</dbReference>
<dbReference type="PANTHER" id="PTHR11070:SF55">
    <property type="entry name" value="DNA 3'-5' HELICASE"/>
    <property type="match status" value="1"/>
</dbReference>
<dbReference type="GO" id="GO:0003677">
    <property type="term" value="F:DNA binding"/>
    <property type="evidence" value="ECO:0007669"/>
    <property type="project" value="UniProtKB-KW"/>
</dbReference>
<feature type="region of interest" description="Disordered" evidence="16">
    <location>
        <begin position="800"/>
        <end position="822"/>
    </location>
</feature>
<dbReference type="Pfam" id="PF12705">
    <property type="entry name" value="PDDEXK_1"/>
    <property type="match status" value="1"/>
</dbReference>
<comment type="similarity">
    <text evidence="1">Belongs to the helicase family. UvrD subfamily.</text>
</comment>
<evidence type="ECO:0000256" key="2">
    <source>
        <dbReference type="ARBA" id="ARBA00022722"/>
    </source>
</evidence>
<keyword evidence="2" id="KW-0540">Nuclease</keyword>
<evidence type="ECO:0000256" key="13">
    <source>
        <dbReference type="ARBA" id="ARBA00034808"/>
    </source>
</evidence>
<evidence type="ECO:0000256" key="1">
    <source>
        <dbReference type="ARBA" id="ARBA00009922"/>
    </source>
</evidence>
<keyword evidence="9" id="KW-0238">DNA-binding</keyword>
<keyword evidence="8 15" id="KW-0067">ATP-binding</keyword>
<dbReference type="PROSITE" id="PS51217">
    <property type="entry name" value="UVRD_HELICASE_CTER"/>
    <property type="match status" value="1"/>
</dbReference>
<keyword evidence="10" id="KW-0234">DNA repair</keyword>
<evidence type="ECO:0000256" key="8">
    <source>
        <dbReference type="ARBA" id="ARBA00022840"/>
    </source>
</evidence>
<evidence type="ECO:0000256" key="5">
    <source>
        <dbReference type="ARBA" id="ARBA00022801"/>
    </source>
</evidence>
<feature type="domain" description="UvrD-like helicase C-terminal" evidence="18">
    <location>
        <begin position="368"/>
        <end position="668"/>
    </location>
</feature>
<evidence type="ECO:0000256" key="3">
    <source>
        <dbReference type="ARBA" id="ARBA00022741"/>
    </source>
</evidence>
<dbReference type="Gene3D" id="1.10.10.160">
    <property type="match status" value="1"/>
</dbReference>
<dbReference type="InterPro" id="IPR011335">
    <property type="entry name" value="Restrct_endonuc-II-like"/>
</dbReference>
<dbReference type="EC" id="5.6.2.4" evidence="13"/>
<evidence type="ECO:0000256" key="6">
    <source>
        <dbReference type="ARBA" id="ARBA00022806"/>
    </source>
</evidence>
<dbReference type="InterPro" id="IPR000212">
    <property type="entry name" value="DNA_helicase_UvrD/REP"/>
</dbReference>
<sequence>MSPLVVANPVEPAELADALGLHRPTPEQATVIAAPVEPSLVVAGAGAGKTETMAARVVWLVANGIVSPDRVLGLTFTRKAARQLGERVRARLRRLAGSGLLDRLDPTGGLRSTVVAGEPTVLTYHAYAGRMLSEHGLRLPVQPGVRLLSETSSWQIAHRVVSTWDNELDTDRVPPTVTADVLQLAGELGEHLISTEQLAEYTTWMCRVIENAPRAKGQRAALPQKLTEIMAAQHFRLALLPLVEEYHRRKRNEGALDFADQMSLAAQLASGYPSVVRGERERYGAVLLDEYQDTGHAQRVLLRALFGGVENPPLPVTAVGDPAQAIYGWRGASAANLPRFTTDFPRFDGERLVPAHEFGLLTSFRNPPEILDLANAIAEPLRARGLGVERLRAREGAGAADIACALLPDIRTEREWVADALARRWYAHQEQTGKPPTAAVLVRRRADMAPIAAELRARGLPVEVVGLGGLLDEPEVADLVSTLKVLADPLSGSAAARLLTGARWRLAAADVAALWRRAGELSSPEKPDTPELVVERVEQAGLIDAIDEPGAPERYSEEGYRRIRRIGWELAALRRRLDQSLPELVADVERTMLLDVESLARPGSAGRAHLDAFAEVVTDYAETAPTATLLSFVDYLNTAAHAEDGLTPGEVEVVPDRVQVLTVHSSKGLEWEVVAVPHLVHEVFPGRRRSSSWLRTATSLPAALRGDAEDLPELRIAEGYDRKEVQEGLELHEAGFVEREQAEERRLCYVALTRSEHALIVSGHWWNESSSRAKGPSEFLTEIAGVLRETGVGQLADWAPEPGADDENPLVSDSRKSRWPVDPLADRRTGVQTGVELVSEAMSTVDTAEEEEDDPDGWLTDTDVLLEEWARKDDHVKRVPLPSRLTVSQLVTLADDSARLASDLRRPLPAEPNSFARRGTEFHGWLERRFGGDQLIEIDDLPGAADFDEAPDADFEELRAAFEESEWAEKVPEAVEISFSADVEGITLRGRMDAVFRHPDGYWEVVDWKTGSVPPESRIPALAVQLAAYRMAWAALKNVPVEQVRAAFHYVRANRTIRPADLLDAEGLRRLLRDIPEA</sequence>
<dbReference type="Gene3D" id="1.10.486.10">
    <property type="entry name" value="PCRA, domain 4"/>
    <property type="match status" value="1"/>
</dbReference>
<dbReference type="InterPro" id="IPR011604">
    <property type="entry name" value="PDDEXK-like_dom_sf"/>
</dbReference>
<keyword evidence="11" id="KW-0413">Isomerase</keyword>
<dbReference type="GO" id="GO:0000725">
    <property type="term" value="P:recombinational repair"/>
    <property type="evidence" value="ECO:0007669"/>
    <property type="project" value="TreeGrafter"/>
</dbReference>
<dbReference type="InterPro" id="IPR013986">
    <property type="entry name" value="DExx_box_DNA_helicase_dom_sf"/>
</dbReference>
<evidence type="ECO:0000259" key="17">
    <source>
        <dbReference type="PROSITE" id="PS51198"/>
    </source>
</evidence>
<accession>A0A3R9F9Q9</accession>
<feature type="domain" description="UvrD-like helicase ATP-binding" evidence="17">
    <location>
        <begin position="22"/>
        <end position="367"/>
    </location>
</feature>
<dbReference type="SUPFAM" id="SSF52540">
    <property type="entry name" value="P-loop containing nucleoside triphosphate hydrolases"/>
    <property type="match status" value="1"/>
</dbReference>
<proteinExistence type="inferred from homology"/>
<evidence type="ECO:0000256" key="7">
    <source>
        <dbReference type="ARBA" id="ARBA00022839"/>
    </source>
</evidence>
<keyword evidence="3 15" id="KW-0547">Nucleotide-binding</keyword>
<evidence type="ECO:0000256" key="10">
    <source>
        <dbReference type="ARBA" id="ARBA00023204"/>
    </source>
</evidence>
<dbReference type="PANTHER" id="PTHR11070">
    <property type="entry name" value="UVRD / RECB / PCRA DNA HELICASE FAMILY MEMBER"/>
    <property type="match status" value="1"/>
</dbReference>
<evidence type="ECO:0000256" key="12">
    <source>
        <dbReference type="ARBA" id="ARBA00034617"/>
    </source>
</evidence>
<evidence type="ECO:0000256" key="4">
    <source>
        <dbReference type="ARBA" id="ARBA00022763"/>
    </source>
</evidence>
<dbReference type="InterPro" id="IPR027417">
    <property type="entry name" value="P-loop_NTPase"/>
</dbReference>
<protein>
    <recommendedName>
        <fullName evidence="13">DNA 3'-5' helicase</fullName>
        <ecNumber evidence="13">5.6.2.4</ecNumber>
    </recommendedName>
</protein>
<dbReference type="Proteomes" id="UP000267081">
    <property type="component" value="Unassembled WGS sequence"/>
</dbReference>
<keyword evidence="6 15" id="KW-0347">Helicase</keyword>
<dbReference type="InterPro" id="IPR014017">
    <property type="entry name" value="DNA_helicase_UvrD-like_C"/>
</dbReference>
<dbReference type="GO" id="GO:0004527">
    <property type="term" value="F:exonuclease activity"/>
    <property type="evidence" value="ECO:0007669"/>
    <property type="project" value="UniProtKB-KW"/>
</dbReference>
<dbReference type="RefSeq" id="WP_125307049.1">
    <property type="nucleotide sequence ID" value="NZ_RSEC01000032.1"/>
</dbReference>
<dbReference type="InterPro" id="IPR014016">
    <property type="entry name" value="UvrD-like_ATP-bd"/>
</dbReference>
<organism evidence="19 20">
    <name type="scientific">Amycolatopsis eburnea</name>
    <dbReference type="NCBI Taxonomy" id="2267691"/>
    <lineage>
        <taxon>Bacteria</taxon>
        <taxon>Bacillati</taxon>
        <taxon>Actinomycetota</taxon>
        <taxon>Actinomycetes</taxon>
        <taxon>Pseudonocardiales</taxon>
        <taxon>Pseudonocardiaceae</taxon>
        <taxon>Amycolatopsis</taxon>
    </lineage>
</organism>
<dbReference type="CDD" id="cd17932">
    <property type="entry name" value="DEXQc_UvrD"/>
    <property type="match status" value="1"/>
</dbReference>
<comment type="caution">
    <text evidence="19">The sequence shown here is derived from an EMBL/GenBank/DDBJ whole genome shotgun (WGS) entry which is preliminary data.</text>
</comment>
<dbReference type="AlphaFoldDB" id="A0A3R9F9Q9"/>
<dbReference type="Pfam" id="PF00580">
    <property type="entry name" value="UvrD-helicase"/>
    <property type="match status" value="1"/>
</dbReference>
<evidence type="ECO:0000256" key="9">
    <source>
        <dbReference type="ARBA" id="ARBA00023125"/>
    </source>
</evidence>
<keyword evidence="20" id="KW-1185">Reference proteome</keyword>
<keyword evidence="7" id="KW-0269">Exonuclease</keyword>
<gene>
    <name evidence="19" type="ORF">EIY87_08125</name>
</gene>
<evidence type="ECO:0000313" key="20">
    <source>
        <dbReference type="Proteomes" id="UP000267081"/>
    </source>
</evidence>
<dbReference type="SUPFAM" id="SSF52980">
    <property type="entry name" value="Restriction endonuclease-like"/>
    <property type="match status" value="1"/>
</dbReference>
<dbReference type="GO" id="GO:0033202">
    <property type="term" value="C:DNA helicase complex"/>
    <property type="evidence" value="ECO:0007669"/>
    <property type="project" value="TreeGrafter"/>
</dbReference>
<dbReference type="Gene3D" id="3.90.320.10">
    <property type="match status" value="1"/>
</dbReference>
<dbReference type="EMBL" id="RSEC01000032">
    <property type="protein sequence ID" value="RSD21791.1"/>
    <property type="molecule type" value="Genomic_DNA"/>
</dbReference>
<evidence type="ECO:0000313" key="19">
    <source>
        <dbReference type="EMBL" id="RSD21791.1"/>
    </source>
</evidence>
<dbReference type="PROSITE" id="PS51198">
    <property type="entry name" value="UVRD_HELICASE_ATP_BIND"/>
    <property type="match status" value="1"/>
</dbReference>
<dbReference type="Pfam" id="PF13361">
    <property type="entry name" value="UvrD_C"/>
    <property type="match status" value="2"/>
</dbReference>
<keyword evidence="4" id="KW-0227">DNA damage</keyword>
<dbReference type="Gene3D" id="3.40.50.300">
    <property type="entry name" value="P-loop containing nucleotide triphosphate hydrolases"/>
    <property type="match status" value="3"/>
</dbReference>
<evidence type="ECO:0000256" key="11">
    <source>
        <dbReference type="ARBA" id="ARBA00023235"/>
    </source>
</evidence>
<evidence type="ECO:0000256" key="15">
    <source>
        <dbReference type="PROSITE-ProRule" id="PRU00560"/>
    </source>
</evidence>
<reference evidence="19 20" key="1">
    <citation type="submission" date="2018-12" db="EMBL/GenBank/DDBJ databases">
        <title>Amycolatopsis eburnea sp. nov. actinomycete associate with arbuscular mycorrhiza fungal spore.</title>
        <authorList>
            <person name="Lumyong S."/>
            <person name="Chaiya L."/>
        </authorList>
    </citation>
    <scope>NUCLEOTIDE SEQUENCE [LARGE SCALE GENOMIC DNA]</scope>
    <source>
        <strain evidence="19 20">GLM-1</strain>
    </source>
</reference>
<dbReference type="OrthoDB" id="4812256at2"/>
<evidence type="ECO:0000259" key="18">
    <source>
        <dbReference type="PROSITE" id="PS51217"/>
    </source>
</evidence>
<dbReference type="GO" id="GO:0005524">
    <property type="term" value="F:ATP binding"/>
    <property type="evidence" value="ECO:0007669"/>
    <property type="project" value="UniProtKB-UniRule"/>
</dbReference>